<comment type="caution">
    <text evidence="1">The sequence shown here is derived from an EMBL/GenBank/DDBJ whole genome shotgun (WGS) entry which is preliminary data.</text>
</comment>
<dbReference type="HOGENOM" id="CLU_2751206_0_0_9"/>
<organism evidence="1 2">
    <name type="scientific">Enterocloster bolteae 90A9</name>
    <dbReference type="NCBI Taxonomy" id="997894"/>
    <lineage>
        <taxon>Bacteria</taxon>
        <taxon>Bacillati</taxon>
        <taxon>Bacillota</taxon>
        <taxon>Clostridia</taxon>
        <taxon>Lachnospirales</taxon>
        <taxon>Lachnospiraceae</taxon>
        <taxon>Enterocloster</taxon>
    </lineage>
</organism>
<dbReference type="GeneID" id="23113419"/>
<evidence type="ECO:0000313" key="2">
    <source>
        <dbReference type="Proteomes" id="UP000013126"/>
    </source>
</evidence>
<dbReference type="EMBL" id="AGYH01000005">
    <property type="protein sequence ID" value="ENZ50835.1"/>
    <property type="molecule type" value="Genomic_DNA"/>
</dbReference>
<evidence type="ECO:0000313" key="1">
    <source>
        <dbReference type="EMBL" id="ENZ50835.1"/>
    </source>
</evidence>
<sequence>MSGAIREAVELLEVLPPKDQDFAVEFLKKMVLAWDPDYTRVTPAERKALDEAEKDIAEHGTIPHETINWD</sequence>
<accession>R0AF17</accession>
<dbReference type="OrthoDB" id="1799023at2"/>
<protein>
    <submittedName>
        <fullName evidence="1">Uncharacterized protein</fullName>
    </submittedName>
</protein>
<dbReference type="RefSeq" id="WP_002575562.1">
    <property type="nucleotide sequence ID" value="NZ_KB851182.1"/>
</dbReference>
<gene>
    <name evidence="1" type="ORF">HMPREF1085_02320</name>
</gene>
<reference evidence="1 2" key="1">
    <citation type="submission" date="2013-01" db="EMBL/GenBank/DDBJ databases">
        <title>The Genome Sequence of Clostridium bolteae 90A9.</title>
        <authorList>
            <consortium name="The Broad Institute Genome Sequencing Platform"/>
            <person name="Earl A."/>
            <person name="Ward D."/>
            <person name="Feldgarden M."/>
            <person name="Gevers D."/>
            <person name="Courvalin P."/>
            <person name="Lambert T."/>
            <person name="Walker B."/>
            <person name="Young S.K."/>
            <person name="Zeng Q."/>
            <person name="Gargeya S."/>
            <person name="Fitzgerald M."/>
            <person name="Haas B."/>
            <person name="Abouelleil A."/>
            <person name="Alvarado L."/>
            <person name="Arachchi H.M."/>
            <person name="Berlin A.M."/>
            <person name="Chapman S.B."/>
            <person name="Dewar J."/>
            <person name="Goldberg J."/>
            <person name="Griggs A."/>
            <person name="Gujja S."/>
            <person name="Hansen M."/>
            <person name="Howarth C."/>
            <person name="Imamovic A."/>
            <person name="Larimer J."/>
            <person name="McCowan C."/>
            <person name="Murphy C."/>
            <person name="Neiman D."/>
            <person name="Pearson M."/>
            <person name="Priest M."/>
            <person name="Roberts A."/>
            <person name="Saif S."/>
            <person name="Shea T."/>
            <person name="Sisk P."/>
            <person name="Sykes S."/>
            <person name="Wortman J."/>
            <person name="Nusbaum C."/>
            <person name="Birren B."/>
        </authorList>
    </citation>
    <scope>NUCLEOTIDE SEQUENCE [LARGE SCALE GENOMIC DNA]</scope>
    <source>
        <strain evidence="1 2">90A9</strain>
    </source>
</reference>
<name>R0AF17_9FIRM</name>
<keyword evidence="2" id="KW-1185">Reference proteome</keyword>
<dbReference type="AlphaFoldDB" id="R0AF17"/>
<proteinExistence type="predicted"/>
<dbReference type="Proteomes" id="UP000013126">
    <property type="component" value="Unassembled WGS sequence"/>
</dbReference>